<dbReference type="GeneID" id="38135221"/>
<keyword evidence="2" id="KW-1185">Reference proteome</keyword>
<dbReference type="AlphaFoldDB" id="A0A3F3PYD5"/>
<gene>
    <name evidence="1" type="ORF">BDQ94DRAFT_146639</name>
</gene>
<dbReference type="Proteomes" id="UP000253729">
    <property type="component" value="Unassembled WGS sequence"/>
</dbReference>
<proteinExistence type="predicted"/>
<evidence type="ECO:0000313" key="2">
    <source>
        <dbReference type="Proteomes" id="UP000253729"/>
    </source>
</evidence>
<name>A0A3F3PYD5_9EURO</name>
<sequence>MIPIGASSDKYFFLTPFDCFLCYSGLSPRGHCLLYVTFEPYLLPSFCHVGYLVCRIRPSPSVHCSFSFFGSYTCTLSLGNRRYRRFYLPHIFV</sequence>
<dbReference type="RefSeq" id="XP_026624794.1">
    <property type="nucleotide sequence ID" value="XM_026766865.1"/>
</dbReference>
<reference evidence="1 2" key="1">
    <citation type="submission" date="2018-07" db="EMBL/GenBank/DDBJ databases">
        <title>The genomes of Aspergillus section Nigri reveals drivers in fungal speciation.</title>
        <authorList>
            <consortium name="DOE Joint Genome Institute"/>
            <person name="Vesth T.C."/>
            <person name="Nybo J."/>
            <person name="Theobald S."/>
            <person name="Brandl J."/>
            <person name="Frisvad J.C."/>
            <person name="Nielsen K.F."/>
            <person name="Lyhne E.K."/>
            <person name="Kogle M.E."/>
            <person name="Kuo A."/>
            <person name="Riley R."/>
            <person name="Clum A."/>
            <person name="Nolan M."/>
            <person name="Lipzen A."/>
            <person name="Salamov A."/>
            <person name="Henrissat B."/>
            <person name="Wiebenga A."/>
            <person name="De vries R.P."/>
            <person name="Grigoriev I.V."/>
            <person name="Mortensen U.H."/>
            <person name="Andersen M.R."/>
            <person name="Baker S.E."/>
        </authorList>
    </citation>
    <scope>NUCLEOTIDE SEQUENCE [LARGE SCALE GENOMIC DNA]</scope>
    <source>
        <strain evidence="1 2">CBS 139.54b</strain>
    </source>
</reference>
<accession>A0A3F3PYD5</accession>
<organism evidence="1 2">
    <name type="scientific">Aspergillus welwitschiae</name>
    <dbReference type="NCBI Taxonomy" id="1341132"/>
    <lineage>
        <taxon>Eukaryota</taxon>
        <taxon>Fungi</taxon>
        <taxon>Dikarya</taxon>
        <taxon>Ascomycota</taxon>
        <taxon>Pezizomycotina</taxon>
        <taxon>Eurotiomycetes</taxon>
        <taxon>Eurotiomycetidae</taxon>
        <taxon>Eurotiales</taxon>
        <taxon>Aspergillaceae</taxon>
        <taxon>Aspergillus</taxon>
        <taxon>Aspergillus subgen. Circumdati</taxon>
    </lineage>
</organism>
<dbReference type="EMBL" id="KZ852053">
    <property type="protein sequence ID" value="RDH31772.1"/>
    <property type="molecule type" value="Genomic_DNA"/>
</dbReference>
<protein>
    <submittedName>
        <fullName evidence="1">Uncharacterized protein</fullName>
    </submittedName>
</protein>
<evidence type="ECO:0000313" key="1">
    <source>
        <dbReference type="EMBL" id="RDH31772.1"/>
    </source>
</evidence>